<dbReference type="STRING" id="679190.HMPREF0650_0109"/>
<name>D1W994_9BACT</name>
<feature type="compositionally biased region" description="Basic and acidic residues" evidence="1">
    <location>
        <begin position="200"/>
        <end position="212"/>
    </location>
</feature>
<proteinExistence type="predicted"/>
<protein>
    <submittedName>
        <fullName evidence="2">Uncharacterized protein</fullName>
    </submittedName>
</protein>
<reference evidence="2 3" key="1">
    <citation type="submission" date="2009-12" db="EMBL/GenBank/DDBJ databases">
        <title>Genome Sequence of Prevotella buccalis ATCC 35310.</title>
        <authorList>
            <person name="Durkin A.S."/>
            <person name="Madupu R."/>
            <person name="Torralba M."/>
            <person name="Methe B."/>
            <person name="Sutton G."/>
            <person name="Strausberg R.L."/>
            <person name="Nelson K.E."/>
        </authorList>
    </citation>
    <scope>NUCLEOTIDE SEQUENCE [LARGE SCALE GENOMIC DNA]</scope>
    <source>
        <strain evidence="2 3">ATCC 35310</strain>
    </source>
</reference>
<keyword evidence="3" id="KW-1185">Reference proteome</keyword>
<evidence type="ECO:0000313" key="2">
    <source>
        <dbReference type="EMBL" id="EFA90897.1"/>
    </source>
</evidence>
<evidence type="ECO:0000313" key="3">
    <source>
        <dbReference type="Proteomes" id="UP000005283"/>
    </source>
</evidence>
<sequence>METNNKEFTMQEFKDFNKLYLSLMRVFDDNDLVMRLPVFMTSLAYFLSEMSERAVKYGINKDDFIDGLATATKNVNELKDRKKTSKAMDANKIDNGCKSQNDNEMQSTGFDINAKDLIERGKLVFSPYKTTDEKVEIEITDNAINIQAGNVSVKMPRHSTQDVNLINQQVTLKQEPYKEVVRKLYTKECDLDASQNSQQRRKDGKLDNINDY</sequence>
<accession>D1W994</accession>
<dbReference type="RefSeq" id="WP_004351173.1">
    <property type="nucleotide sequence ID" value="NZ_ADEG01000113.1"/>
</dbReference>
<dbReference type="EMBL" id="ADEG01000113">
    <property type="protein sequence ID" value="EFA90897.1"/>
    <property type="molecule type" value="Genomic_DNA"/>
</dbReference>
<evidence type="ECO:0000256" key="1">
    <source>
        <dbReference type="SAM" id="MobiDB-lite"/>
    </source>
</evidence>
<organism evidence="2 3">
    <name type="scientific">Hoylesella buccalis ATCC 35310</name>
    <dbReference type="NCBI Taxonomy" id="679190"/>
    <lineage>
        <taxon>Bacteria</taxon>
        <taxon>Pseudomonadati</taxon>
        <taxon>Bacteroidota</taxon>
        <taxon>Bacteroidia</taxon>
        <taxon>Bacteroidales</taxon>
        <taxon>Prevotellaceae</taxon>
        <taxon>Hoylesella</taxon>
    </lineage>
</organism>
<feature type="region of interest" description="Disordered" evidence="1">
    <location>
        <begin position="192"/>
        <end position="212"/>
    </location>
</feature>
<dbReference type="AlphaFoldDB" id="D1W994"/>
<gene>
    <name evidence="2" type="ORF">HMPREF0650_0109</name>
</gene>
<comment type="caution">
    <text evidence="2">The sequence shown here is derived from an EMBL/GenBank/DDBJ whole genome shotgun (WGS) entry which is preliminary data.</text>
</comment>
<dbReference type="Proteomes" id="UP000005283">
    <property type="component" value="Unassembled WGS sequence"/>
</dbReference>